<dbReference type="AlphaFoldDB" id="A0A2A9F280"/>
<dbReference type="InterPro" id="IPR003673">
    <property type="entry name" value="CoA-Trfase_fam_III"/>
</dbReference>
<dbReference type="InterPro" id="IPR023606">
    <property type="entry name" value="CoA-Trfase_III_dom_1_sf"/>
</dbReference>
<evidence type="ECO:0000313" key="3">
    <source>
        <dbReference type="Proteomes" id="UP000222106"/>
    </source>
</evidence>
<dbReference type="Gene3D" id="3.40.50.10540">
    <property type="entry name" value="Crotonobetainyl-coa:carnitine coa-transferase, domain 1"/>
    <property type="match status" value="1"/>
</dbReference>
<sequence>MLSDIRVLDFTHVFMGPSCTQLLGDFGADVIKVESPRGDISRSVIVDEDGLDNPIFQSVNRNKRSVVLDLKREGGRKALLSLAATADVVVSNFRPGALDRLGVGESAIREVRPDIIWATGTGYGHAGPYCEKGGQDALAQAYSGVMYRAAEFGHPPAVYPTAICDYITGMHLFQGILLALKHRERTGEGQRIDVSLYDSMLHLQMQEAAMRLNREQEINWGGMPLTGVFPTRDSAICVVGGFHPHRLKALATALDAEEILDNPLFATLESRFRNRPALQEILRTKLLENTTAHWISKLEEQDILCAPVRNLSEALEDPQTVLNDMLIEMDHPVSGTVRMVGNPIHMSTPSWKVTRPAPTLGQHTEDVLRSIGYSDVDLDQLRNTGAISQCTGREVARSQ</sequence>
<organism evidence="2 3">
    <name type="scientific">Georgenia soli</name>
    <dbReference type="NCBI Taxonomy" id="638953"/>
    <lineage>
        <taxon>Bacteria</taxon>
        <taxon>Bacillati</taxon>
        <taxon>Actinomycetota</taxon>
        <taxon>Actinomycetes</taxon>
        <taxon>Micrococcales</taxon>
        <taxon>Bogoriellaceae</taxon>
        <taxon>Georgenia</taxon>
    </lineage>
</organism>
<dbReference type="InterPro" id="IPR050483">
    <property type="entry name" value="CoA-transferase_III_domain"/>
</dbReference>
<keyword evidence="3" id="KW-1185">Reference proteome</keyword>
<gene>
    <name evidence="2" type="ORF">ATJ97_0023</name>
</gene>
<proteinExistence type="predicted"/>
<accession>A0A2A9F280</accession>
<dbReference type="EMBL" id="PDJI01000001">
    <property type="protein sequence ID" value="PFG45103.1"/>
    <property type="molecule type" value="Genomic_DNA"/>
</dbReference>
<dbReference type="PANTHER" id="PTHR48207:SF3">
    <property type="entry name" value="SUCCINATE--HYDROXYMETHYLGLUTARATE COA-TRANSFERASE"/>
    <property type="match status" value="1"/>
</dbReference>
<dbReference type="OrthoDB" id="9797653at2"/>
<evidence type="ECO:0000256" key="1">
    <source>
        <dbReference type="ARBA" id="ARBA00022679"/>
    </source>
</evidence>
<name>A0A2A9F280_9MICO</name>
<keyword evidence="1 2" id="KW-0808">Transferase</keyword>
<dbReference type="PANTHER" id="PTHR48207">
    <property type="entry name" value="SUCCINATE--HYDROXYMETHYLGLUTARATE COA-TRANSFERASE"/>
    <property type="match status" value="1"/>
</dbReference>
<protein>
    <submittedName>
        <fullName evidence="2">Formyl-CoA transferase</fullName>
    </submittedName>
</protein>
<dbReference type="RefSeq" id="WP_098481987.1">
    <property type="nucleotide sequence ID" value="NZ_PDJI01000001.1"/>
</dbReference>
<dbReference type="Proteomes" id="UP000222106">
    <property type="component" value="Unassembled WGS sequence"/>
</dbReference>
<dbReference type="InterPro" id="IPR044855">
    <property type="entry name" value="CoA-Trfase_III_dom3_sf"/>
</dbReference>
<reference evidence="2 3" key="1">
    <citation type="submission" date="2017-10" db="EMBL/GenBank/DDBJ databases">
        <title>Sequencing the genomes of 1000 actinobacteria strains.</title>
        <authorList>
            <person name="Klenk H.-P."/>
        </authorList>
    </citation>
    <scope>NUCLEOTIDE SEQUENCE [LARGE SCALE GENOMIC DNA]</scope>
    <source>
        <strain evidence="2 3">DSM 21838</strain>
    </source>
</reference>
<dbReference type="Pfam" id="PF02515">
    <property type="entry name" value="CoA_transf_3"/>
    <property type="match status" value="1"/>
</dbReference>
<evidence type="ECO:0000313" key="2">
    <source>
        <dbReference type="EMBL" id="PFG45103.1"/>
    </source>
</evidence>
<dbReference type="GO" id="GO:0008410">
    <property type="term" value="F:CoA-transferase activity"/>
    <property type="evidence" value="ECO:0007669"/>
    <property type="project" value="TreeGrafter"/>
</dbReference>
<dbReference type="SUPFAM" id="SSF89796">
    <property type="entry name" value="CoA-transferase family III (CaiB/BaiF)"/>
    <property type="match status" value="1"/>
</dbReference>
<comment type="caution">
    <text evidence="2">The sequence shown here is derived from an EMBL/GenBank/DDBJ whole genome shotgun (WGS) entry which is preliminary data.</text>
</comment>
<dbReference type="Gene3D" id="3.30.1540.10">
    <property type="entry name" value="formyl-coa transferase, domain 3"/>
    <property type="match status" value="1"/>
</dbReference>